<dbReference type="Proteomes" id="UP000248925">
    <property type="component" value="Unassembled WGS sequence"/>
</dbReference>
<keyword evidence="3" id="KW-1185">Reference proteome</keyword>
<protein>
    <submittedName>
        <fullName evidence="2">Plasmid stabilization protein</fullName>
    </submittedName>
</protein>
<dbReference type="RefSeq" id="WP_111163282.1">
    <property type="nucleotide sequence ID" value="NZ_PCDP01000061.1"/>
</dbReference>
<evidence type="ECO:0000313" key="2">
    <source>
        <dbReference type="EMBL" id="PZM09131.1"/>
    </source>
</evidence>
<name>A0A2W4C845_9HYPH</name>
<dbReference type="EMBL" id="PCDP01000061">
    <property type="protein sequence ID" value="PZM09131.1"/>
    <property type="molecule type" value="Genomic_DNA"/>
</dbReference>
<comment type="caution">
    <text evidence="2">The sequence shown here is derived from an EMBL/GenBank/DDBJ whole genome shotgun (WGS) entry which is preliminary data.</text>
</comment>
<dbReference type="OrthoDB" id="5457915at2"/>
<reference evidence="2 3" key="1">
    <citation type="journal article" date="2018" name="Sci. Rep.">
        <title>Rhizobium tumorigenes sp. nov., a novel plant tumorigenic bacterium isolated from cane gall tumors on thornless blackberry.</title>
        <authorList>
            <person name="Kuzmanovi N."/>
            <person name="Smalla K."/>
            <person name="Gronow S."/>
            <person name="PuBawska J."/>
        </authorList>
    </citation>
    <scope>NUCLEOTIDE SEQUENCE [LARGE SCALE GENOMIC DNA]</scope>
    <source>
        <strain evidence="2 3">CCBAU 85046</strain>
    </source>
</reference>
<dbReference type="Gene3D" id="3.30.2310.20">
    <property type="entry name" value="RelE-like"/>
    <property type="match status" value="1"/>
</dbReference>
<proteinExistence type="predicted"/>
<keyword evidence="1" id="KW-1277">Toxin-antitoxin system</keyword>
<evidence type="ECO:0000256" key="1">
    <source>
        <dbReference type="ARBA" id="ARBA00022649"/>
    </source>
</evidence>
<gene>
    <name evidence="2" type="ORF">CPY51_26780</name>
</gene>
<evidence type="ECO:0000313" key="3">
    <source>
        <dbReference type="Proteomes" id="UP000248925"/>
    </source>
</evidence>
<dbReference type="AlphaFoldDB" id="A0A2W4C845"/>
<sequence>MPRLKYLKKAKIDLINIHKYLSRTSGDAEIGRAFVAKIQRKCDELAALPGKMGKTRPEFSPDARSFAFGEYVIFFRYIGDSFEVINVIEGHRDFSGGAASFE</sequence>
<dbReference type="Pfam" id="PF05016">
    <property type="entry name" value="ParE_toxin"/>
    <property type="match status" value="1"/>
</dbReference>
<organism evidence="2 3">
    <name type="scientific">Rhizobium tubonense</name>
    <dbReference type="NCBI Taxonomy" id="484088"/>
    <lineage>
        <taxon>Bacteria</taxon>
        <taxon>Pseudomonadati</taxon>
        <taxon>Pseudomonadota</taxon>
        <taxon>Alphaproteobacteria</taxon>
        <taxon>Hyphomicrobiales</taxon>
        <taxon>Rhizobiaceae</taxon>
        <taxon>Rhizobium/Agrobacterium group</taxon>
        <taxon>Rhizobium</taxon>
    </lineage>
</organism>
<dbReference type="InterPro" id="IPR035093">
    <property type="entry name" value="RelE/ParE_toxin_dom_sf"/>
</dbReference>
<accession>A0A2W4C845</accession>
<dbReference type="InterPro" id="IPR007712">
    <property type="entry name" value="RelE/ParE_toxin"/>
</dbReference>